<keyword evidence="2" id="KW-0378">Hydrolase</keyword>
<protein>
    <submittedName>
        <fullName evidence="3">Plancitoxin-1</fullName>
    </submittedName>
</protein>
<accession>A0A9Q1C4D8</accession>
<dbReference type="PANTHER" id="PTHR10858:SF23">
    <property type="entry name" value="DEOXYRIBONUCLEASE II"/>
    <property type="match status" value="1"/>
</dbReference>
<dbReference type="GO" id="GO:0004531">
    <property type="term" value="F:deoxyribonuclease II activity"/>
    <property type="evidence" value="ECO:0007669"/>
    <property type="project" value="InterPro"/>
</dbReference>
<dbReference type="PANTHER" id="PTHR10858">
    <property type="entry name" value="DEOXYRIBONUCLEASE II"/>
    <property type="match status" value="1"/>
</dbReference>
<gene>
    <name evidence="3" type="ORF">HOLleu_16655</name>
</gene>
<dbReference type="GO" id="GO:0006309">
    <property type="term" value="P:apoptotic DNA fragmentation"/>
    <property type="evidence" value="ECO:0007669"/>
    <property type="project" value="TreeGrafter"/>
</dbReference>
<evidence type="ECO:0000256" key="2">
    <source>
        <dbReference type="ARBA" id="ARBA00022801"/>
    </source>
</evidence>
<name>A0A9Q1C4D8_HOLLE</name>
<comment type="similarity">
    <text evidence="1">Belongs to the DNase II family.</text>
</comment>
<dbReference type="Proteomes" id="UP001152320">
    <property type="component" value="Chromosome 7"/>
</dbReference>
<proteinExistence type="inferred from homology"/>
<dbReference type="EMBL" id="JAIZAY010000007">
    <property type="protein sequence ID" value="KAJ8039063.1"/>
    <property type="molecule type" value="Genomic_DNA"/>
</dbReference>
<evidence type="ECO:0000256" key="1">
    <source>
        <dbReference type="ARBA" id="ARBA00007527"/>
    </source>
</evidence>
<dbReference type="OrthoDB" id="10261598at2759"/>
<dbReference type="AlphaFoldDB" id="A0A9Q1C4D8"/>
<dbReference type="InterPro" id="IPR004947">
    <property type="entry name" value="DNase_II"/>
</dbReference>
<sequence>MKGQYQPVAQTLQQIYNQPQMIAYIMYSDHPPDGKEKHPWGHTKGVVAYDESNGFWMIHSLPKFPRKDRYKWAENASLYGHGILCVSFKPLGKHREALSFAVKVVSSTSDQGARRIGSEMAGRLVKE</sequence>
<reference evidence="3" key="1">
    <citation type="submission" date="2021-10" db="EMBL/GenBank/DDBJ databases">
        <title>Tropical sea cucumber genome reveals ecological adaptation and Cuvierian tubules defense mechanism.</title>
        <authorList>
            <person name="Chen T."/>
        </authorList>
    </citation>
    <scope>NUCLEOTIDE SEQUENCE</scope>
    <source>
        <strain evidence="3">Nanhai2018</strain>
        <tissue evidence="3">Muscle</tissue>
    </source>
</reference>
<dbReference type="Pfam" id="PF03265">
    <property type="entry name" value="DNase_II"/>
    <property type="match status" value="1"/>
</dbReference>
<organism evidence="3 4">
    <name type="scientific">Holothuria leucospilota</name>
    <name type="common">Black long sea cucumber</name>
    <name type="synonym">Mertensiothuria leucospilota</name>
    <dbReference type="NCBI Taxonomy" id="206669"/>
    <lineage>
        <taxon>Eukaryota</taxon>
        <taxon>Metazoa</taxon>
        <taxon>Echinodermata</taxon>
        <taxon>Eleutherozoa</taxon>
        <taxon>Echinozoa</taxon>
        <taxon>Holothuroidea</taxon>
        <taxon>Aspidochirotacea</taxon>
        <taxon>Aspidochirotida</taxon>
        <taxon>Holothuriidae</taxon>
        <taxon>Holothuria</taxon>
    </lineage>
</organism>
<comment type="caution">
    <text evidence="3">The sequence shown here is derived from an EMBL/GenBank/DDBJ whole genome shotgun (WGS) entry which is preliminary data.</text>
</comment>
<keyword evidence="4" id="KW-1185">Reference proteome</keyword>
<evidence type="ECO:0000313" key="3">
    <source>
        <dbReference type="EMBL" id="KAJ8039063.1"/>
    </source>
</evidence>
<evidence type="ECO:0000313" key="4">
    <source>
        <dbReference type="Proteomes" id="UP001152320"/>
    </source>
</evidence>